<evidence type="ECO:0000256" key="2">
    <source>
        <dbReference type="ARBA" id="ARBA00006218"/>
    </source>
</evidence>
<dbReference type="Proteomes" id="UP000530660">
    <property type="component" value="Unassembled WGS sequence"/>
</dbReference>
<keyword evidence="3 7" id="KW-0813">Transport</keyword>
<dbReference type="SUPFAM" id="SSF111126">
    <property type="entry name" value="Ligand-binding domain in the NO signalling and Golgi transport"/>
    <property type="match status" value="1"/>
</dbReference>
<dbReference type="PANTHER" id="PTHR20902:SF0">
    <property type="entry name" value="TRAFFICKING PROTEIN PARTICLE COMPLEX SUBUNIT 5"/>
    <property type="match status" value="1"/>
</dbReference>
<keyword evidence="9" id="KW-1185">Reference proteome</keyword>
<evidence type="ECO:0000256" key="5">
    <source>
        <dbReference type="ARBA" id="ARBA00022892"/>
    </source>
</evidence>
<dbReference type="GO" id="GO:0006888">
    <property type="term" value="P:endoplasmic reticulum to Golgi vesicle-mediated transport"/>
    <property type="evidence" value="ECO:0007669"/>
    <property type="project" value="TreeGrafter"/>
</dbReference>
<dbReference type="GO" id="GO:1990071">
    <property type="term" value="C:TRAPPII protein complex"/>
    <property type="evidence" value="ECO:0007669"/>
    <property type="project" value="TreeGrafter"/>
</dbReference>
<comment type="subcellular location">
    <subcellularLocation>
        <location evidence="1">Endoplasmic reticulum</location>
    </subcellularLocation>
    <subcellularLocation>
        <location evidence="7">Golgi apparatus</location>
        <location evidence="7">cis-Golgi network</location>
    </subcellularLocation>
</comment>
<keyword evidence="5 7" id="KW-0931">ER-Golgi transport</keyword>
<evidence type="ECO:0000313" key="8">
    <source>
        <dbReference type="EMBL" id="KAF6001732.1"/>
    </source>
</evidence>
<dbReference type="CDD" id="cd14943">
    <property type="entry name" value="TRAPPC5_Trs31"/>
    <property type="match status" value="1"/>
</dbReference>
<accession>A0A7J7IF46</accession>
<name>A0A7J7IF46_9RHOD</name>
<comment type="subunit">
    <text evidence="7">Part of the multisubunit TRAPP (transport protein particle) complex.</text>
</comment>
<sequence length="188" mass="21665">MNAPGITLPVPLLQVRRPQSIHFSIYALLFAEVISYFQNRVRSITELEERLLDLGQEIGRRVLELVWLREKFSRREIELLGALRFTTTSVWRFLFGKVADSLERVKDKENEYIIVENSPLFTRYISVPLDLADLNCNAIVGGIIREVLCASGFPCHVDAHNAPHDDETEYPPRTLFSIRFLPESNHNL</sequence>
<dbReference type="AlphaFoldDB" id="A0A7J7IF46"/>
<dbReference type="Pfam" id="PF04051">
    <property type="entry name" value="TRAPP"/>
    <property type="match status" value="1"/>
</dbReference>
<dbReference type="PIRSF" id="PIRSF017479">
    <property type="entry name" value="TRAPP_I_complex_Trs31"/>
    <property type="match status" value="1"/>
</dbReference>
<dbReference type="InterPro" id="IPR007194">
    <property type="entry name" value="TRAPP_component"/>
</dbReference>
<dbReference type="GO" id="GO:1990072">
    <property type="term" value="C:TRAPPIII protein complex"/>
    <property type="evidence" value="ECO:0007669"/>
    <property type="project" value="TreeGrafter"/>
</dbReference>
<gene>
    <name evidence="8" type="primary">TRAPPC5</name>
    <name evidence="8" type="ORF">F1559_002484</name>
</gene>
<comment type="caution">
    <text evidence="8">The sequence shown here is derived from an EMBL/GenBank/DDBJ whole genome shotgun (WGS) entry which is preliminary data.</text>
</comment>
<evidence type="ECO:0000256" key="1">
    <source>
        <dbReference type="ARBA" id="ARBA00004240"/>
    </source>
</evidence>
<evidence type="ECO:0000256" key="6">
    <source>
        <dbReference type="ARBA" id="ARBA00023034"/>
    </source>
</evidence>
<dbReference type="EMBL" id="VWRR01000013">
    <property type="protein sequence ID" value="KAF6001732.1"/>
    <property type="molecule type" value="Genomic_DNA"/>
</dbReference>
<dbReference type="PANTHER" id="PTHR20902">
    <property type="entry name" value="41-2 PROTEIN ANTIGEN-RELATED"/>
    <property type="match status" value="1"/>
</dbReference>
<keyword evidence="4 7" id="KW-0256">Endoplasmic reticulum</keyword>
<proteinExistence type="inferred from homology"/>
<dbReference type="Gene3D" id="3.30.1380.20">
    <property type="entry name" value="Trafficking protein particle complex subunit 3"/>
    <property type="match status" value="1"/>
</dbReference>
<comment type="similarity">
    <text evidence="2 7">Belongs to the TRAPP small subunits family. BET3 subfamily.</text>
</comment>
<dbReference type="InterPro" id="IPR016696">
    <property type="entry name" value="TRAPP-I_su5"/>
</dbReference>
<reference evidence="8 9" key="1">
    <citation type="journal article" date="2020" name="J. Phycol.">
        <title>Comparative genome analysis reveals Cyanidiococcus gen. nov., a new extremophilic red algal genus sister to Cyanidioschyzon (Cyanidioschyzonaceae, Rhodophyta).</title>
        <authorList>
            <person name="Liu S.-L."/>
            <person name="Chiang Y.-R."/>
            <person name="Yoon H.S."/>
            <person name="Fu H.-Y."/>
        </authorList>
    </citation>
    <scope>NUCLEOTIDE SEQUENCE [LARGE SCALE GENOMIC DNA]</scope>
    <source>
        <strain evidence="8 9">THAL066</strain>
    </source>
</reference>
<evidence type="ECO:0000256" key="3">
    <source>
        <dbReference type="ARBA" id="ARBA00022448"/>
    </source>
</evidence>
<organism evidence="8 9">
    <name type="scientific">Cyanidiococcus yangmingshanensis</name>
    <dbReference type="NCBI Taxonomy" id="2690220"/>
    <lineage>
        <taxon>Eukaryota</taxon>
        <taxon>Rhodophyta</taxon>
        <taxon>Bangiophyceae</taxon>
        <taxon>Cyanidiales</taxon>
        <taxon>Cyanidiaceae</taxon>
        <taxon>Cyanidiococcus</taxon>
    </lineage>
</organism>
<evidence type="ECO:0000313" key="9">
    <source>
        <dbReference type="Proteomes" id="UP000530660"/>
    </source>
</evidence>
<evidence type="ECO:0000256" key="4">
    <source>
        <dbReference type="ARBA" id="ARBA00022824"/>
    </source>
</evidence>
<protein>
    <recommendedName>
        <fullName evidence="7">Trafficking protein particle complex subunit</fullName>
    </recommendedName>
</protein>
<evidence type="ECO:0000256" key="7">
    <source>
        <dbReference type="PIRNR" id="PIRNR017479"/>
    </source>
</evidence>
<keyword evidence="6 7" id="KW-0333">Golgi apparatus</keyword>
<dbReference type="GO" id="GO:1990070">
    <property type="term" value="C:TRAPPI protein complex"/>
    <property type="evidence" value="ECO:0007669"/>
    <property type="project" value="TreeGrafter"/>
</dbReference>
<dbReference type="OrthoDB" id="10254842at2759"/>
<dbReference type="InterPro" id="IPR024096">
    <property type="entry name" value="NO_sig/Golgi_transp_ligand-bd"/>
</dbReference>
<dbReference type="GO" id="GO:0005783">
    <property type="term" value="C:endoplasmic reticulum"/>
    <property type="evidence" value="ECO:0007669"/>
    <property type="project" value="UniProtKB-SubCell"/>
</dbReference>